<dbReference type="RefSeq" id="XP_053581331.1">
    <property type="nucleotide sequence ID" value="XM_053732418.1"/>
</dbReference>
<gene>
    <name evidence="1" type="ORF">GCK72_018150</name>
</gene>
<dbReference type="AlphaFoldDB" id="A0A6A5G9U2"/>
<dbReference type="KEGG" id="crq:GCK72_018150"/>
<evidence type="ECO:0000313" key="2">
    <source>
        <dbReference type="Proteomes" id="UP000483820"/>
    </source>
</evidence>
<dbReference type="GeneID" id="78776635"/>
<organism evidence="1 2">
    <name type="scientific">Caenorhabditis remanei</name>
    <name type="common">Caenorhabditis vulgaris</name>
    <dbReference type="NCBI Taxonomy" id="31234"/>
    <lineage>
        <taxon>Eukaryota</taxon>
        <taxon>Metazoa</taxon>
        <taxon>Ecdysozoa</taxon>
        <taxon>Nematoda</taxon>
        <taxon>Chromadorea</taxon>
        <taxon>Rhabditida</taxon>
        <taxon>Rhabditina</taxon>
        <taxon>Rhabditomorpha</taxon>
        <taxon>Rhabditoidea</taxon>
        <taxon>Rhabditidae</taxon>
        <taxon>Peloderinae</taxon>
        <taxon>Caenorhabditis</taxon>
    </lineage>
</organism>
<dbReference type="EMBL" id="WUAV01000005">
    <property type="protein sequence ID" value="KAF1751596.1"/>
    <property type="molecule type" value="Genomic_DNA"/>
</dbReference>
<sequence>MESWILGSFRKCMEQLAGEEIVWGDDWLLSSLGLNAGTVRDNLSSSESPAGSTGGLITDELDRFALRPVGTGIERSWDGIEDSVDFGGTDFIGVSCSVLDIHHTGLHDLLRNLNMFGGEKGLGRVDVVNKSLSGEGFESGFVVDWDECKSDSTECGKDKDLLKMRKIQMKTSVVFIQTRRPNRDELTIIVPRS</sequence>
<proteinExistence type="predicted"/>
<dbReference type="CTD" id="78776635"/>
<dbReference type="Proteomes" id="UP000483820">
    <property type="component" value="Chromosome V"/>
</dbReference>
<comment type="caution">
    <text evidence="1">The sequence shown here is derived from an EMBL/GenBank/DDBJ whole genome shotgun (WGS) entry which is preliminary data.</text>
</comment>
<reference evidence="1 2" key="1">
    <citation type="submission" date="2019-12" db="EMBL/GenBank/DDBJ databases">
        <title>Chromosome-level assembly of the Caenorhabditis remanei genome.</title>
        <authorList>
            <person name="Teterina A.A."/>
            <person name="Willis J.H."/>
            <person name="Phillips P.C."/>
        </authorList>
    </citation>
    <scope>NUCLEOTIDE SEQUENCE [LARGE SCALE GENOMIC DNA]</scope>
    <source>
        <strain evidence="1 2">PX506</strain>
        <tissue evidence="1">Whole organism</tissue>
    </source>
</reference>
<accession>A0A6A5G9U2</accession>
<evidence type="ECO:0000313" key="1">
    <source>
        <dbReference type="EMBL" id="KAF1751596.1"/>
    </source>
</evidence>
<name>A0A6A5G9U2_CAERE</name>
<protein>
    <submittedName>
        <fullName evidence="1">Uncharacterized protein</fullName>
    </submittedName>
</protein>